<keyword evidence="1" id="KW-0472">Membrane</keyword>
<evidence type="ECO:0000313" key="4">
    <source>
        <dbReference type="Proteomes" id="UP000011645"/>
    </source>
</evidence>
<dbReference type="InterPro" id="IPR051082">
    <property type="entry name" value="Pentapeptide-BTB/POZ_domain"/>
</dbReference>
<feature type="domain" description="Potassium channel" evidence="2">
    <location>
        <begin position="263"/>
        <end position="317"/>
    </location>
</feature>
<dbReference type="InterPro" id="IPR001646">
    <property type="entry name" value="5peptide_repeat"/>
</dbReference>
<dbReference type="Proteomes" id="UP000011645">
    <property type="component" value="Unassembled WGS sequence"/>
</dbReference>
<organism evidence="3 4">
    <name type="scientific">Halalkalicoccus jeotgali (strain DSM 18796 / CECT 7217 / JCM 14584 / KCTC 4019 / B3)</name>
    <dbReference type="NCBI Taxonomy" id="795797"/>
    <lineage>
        <taxon>Archaea</taxon>
        <taxon>Methanobacteriati</taxon>
        <taxon>Methanobacteriota</taxon>
        <taxon>Stenosarchaea group</taxon>
        <taxon>Halobacteria</taxon>
        <taxon>Halobacteriales</taxon>
        <taxon>Halococcaceae</taxon>
        <taxon>Halalkalicoccus</taxon>
    </lineage>
</organism>
<dbReference type="Gene3D" id="1.10.287.70">
    <property type="match status" value="1"/>
</dbReference>
<dbReference type="EMBL" id="AOHV01000001">
    <property type="protein sequence ID" value="ELY41942.1"/>
    <property type="molecule type" value="Genomic_DNA"/>
</dbReference>
<proteinExistence type="predicted"/>
<dbReference type="SUPFAM" id="SSF141571">
    <property type="entry name" value="Pentapeptide repeat-like"/>
    <property type="match status" value="1"/>
</dbReference>
<dbReference type="Gene3D" id="2.160.20.80">
    <property type="entry name" value="E3 ubiquitin-protein ligase SopA"/>
    <property type="match status" value="1"/>
</dbReference>
<dbReference type="AlphaFoldDB" id="L9VY45"/>
<keyword evidence="1" id="KW-0812">Transmembrane</keyword>
<evidence type="ECO:0000256" key="1">
    <source>
        <dbReference type="SAM" id="Phobius"/>
    </source>
</evidence>
<dbReference type="Pfam" id="PF00805">
    <property type="entry name" value="Pentapeptide"/>
    <property type="match status" value="2"/>
</dbReference>
<keyword evidence="4" id="KW-1185">Reference proteome</keyword>
<feature type="transmembrane region" description="Helical" evidence="1">
    <location>
        <begin position="293"/>
        <end position="313"/>
    </location>
</feature>
<dbReference type="SUPFAM" id="SSF81324">
    <property type="entry name" value="Voltage-gated potassium channels"/>
    <property type="match status" value="1"/>
</dbReference>
<feature type="transmembrane region" description="Helical" evidence="1">
    <location>
        <begin position="256"/>
        <end position="281"/>
    </location>
</feature>
<protein>
    <submittedName>
        <fullName evidence="3">Ion transport 2 domain protein</fullName>
    </submittedName>
</protein>
<evidence type="ECO:0000313" key="3">
    <source>
        <dbReference type="EMBL" id="ELY41942.1"/>
    </source>
</evidence>
<gene>
    <name evidence="3" type="ORF">C497_00030</name>
</gene>
<dbReference type="PANTHER" id="PTHR14136:SF17">
    <property type="entry name" value="BTB_POZ DOMAIN-CONTAINING PROTEIN KCTD9"/>
    <property type="match status" value="1"/>
</dbReference>
<dbReference type="PATRIC" id="fig|795797.19.peg.4"/>
<name>L9VY45_HALJB</name>
<dbReference type="Pfam" id="PF07885">
    <property type="entry name" value="Ion_trans_2"/>
    <property type="match status" value="1"/>
</dbReference>
<comment type="caution">
    <text evidence="3">The sequence shown here is derived from an EMBL/GenBank/DDBJ whole genome shotgun (WGS) entry which is preliminary data.</text>
</comment>
<feature type="transmembrane region" description="Helical" evidence="1">
    <location>
        <begin position="217"/>
        <end position="235"/>
    </location>
</feature>
<accession>L9VY45</accession>
<evidence type="ECO:0000259" key="2">
    <source>
        <dbReference type="Pfam" id="PF07885"/>
    </source>
</evidence>
<sequence length="319" mass="35259">MFNAQFRSTNLYRAKFQGANFSGEAPPIHSLGGTDHSSAKFHDSDLLHADFRGTQLSNVVFCHSDISGGDYTDADARDADFSHATLHNALFTRTDCRGATFTNALLYETVFADARINSQTTFYDSGVSRPVVVYEKNPHALEGLSMDTHPLEAAEWVYRRLEKLHDENALSEEARKFHISKQEVRRKYQYELEDYPQYAISTLQWHVNGHGESIFRIFRSAAILILACGILYPFVGGIGSSSTGTVYSIPLTLSRIASLDGAATLLQGIYFSVITFTTIGYGDLYPIGVGSKVLVGFESLSGAILIALFVFVLGRRVAR</sequence>
<reference evidence="3 4" key="1">
    <citation type="journal article" date="2014" name="PLoS Genet.">
        <title>Phylogenetically driven sequencing of extremely halophilic archaea reveals strategies for static and dynamic osmo-response.</title>
        <authorList>
            <person name="Becker E.A."/>
            <person name="Seitzer P.M."/>
            <person name="Tritt A."/>
            <person name="Larsen D."/>
            <person name="Krusor M."/>
            <person name="Yao A.I."/>
            <person name="Wu D."/>
            <person name="Madern D."/>
            <person name="Eisen J.A."/>
            <person name="Darling A.E."/>
            <person name="Facciotti M.T."/>
        </authorList>
    </citation>
    <scope>NUCLEOTIDE SEQUENCE [LARGE SCALE GENOMIC DNA]</scope>
    <source>
        <strain evidence="4">DSM 18796 / CECT 7217 / JCM 14584 / KCTC 4019 / B3</strain>
    </source>
</reference>
<dbReference type="PANTHER" id="PTHR14136">
    <property type="entry name" value="BTB_POZ DOMAIN-CONTAINING PROTEIN KCTD9"/>
    <property type="match status" value="1"/>
</dbReference>
<keyword evidence="1" id="KW-1133">Transmembrane helix</keyword>
<dbReference type="InterPro" id="IPR013099">
    <property type="entry name" value="K_chnl_dom"/>
</dbReference>